<feature type="region of interest" description="Disordered" evidence="6">
    <location>
        <begin position="280"/>
        <end position="302"/>
    </location>
</feature>
<gene>
    <name evidence="11" type="ORF">KAJ83_02805</name>
</gene>
<dbReference type="GO" id="GO:0004888">
    <property type="term" value="F:transmembrane signaling receptor activity"/>
    <property type="evidence" value="ECO:0007669"/>
    <property type="project" value="InterPro"/>
</dbReference>
<keyword evidence="2" id="KW-0997">Cell inner membrane</keyword>
<feature type="transmembrane region" description="Helical" evidence="7">
    <location>
        <begin position="21"/>
        <end position="43"/>
    </location>
</feature>
<dbReference type="SMART" id="SM00304">
    <property type="entry name" value="HAMP"/>
    <property type="match status" value="1"/>
</dbReference>
<keyword evidence="7" id="KW-0812">Transmembrane</keyword>
<dbReference type="Pfam" id="PF00015">
    <property type="entry name" value="MCPsignal"/>
    <property type="match status" value="1"/>
</dbReference>
<dbReference type="InterPro" id="IPR004089">
    <property type="entry name" value="MCPsignal_dom"/>
</dbReference>
<dbReference type="PROSITE" id="PS50111">
    <property type="entry name" value="CHEMOTAXIS_TRANSDUC_2"/>
    <property type="match status" value="1"/>
</dbReference>
<comment type="caution">
    <text evidence="11">The sequence shown here is derived from an EMBL/GenBank/DDBJ whole genome shotgun (WGS) entry which is preliminary data.</text>
</comment>
<dbReference type="PRINTS" id="PR00260">
    <property type="entry name" value="CHEMTRNSDUCR"/>
</dbReference>
<dbReference type="InterPro" id="IPR004090">
    <property type="entry name" value="Chemotax_Me-accpt_rcpt"/>
</dbReference>
<dbReference type="RefSeq" id="WP_210680485.1">
    <property type="nucleotide sequence ID" value="NZ_JAGMWN010000001.1"/>
</dbReference>
<dbReference type="PANTHER" id="PTHR32089:SF112">
    <property type="entry name" value="LYSOZYME-LIKE PROTEIN-RELATED"/>
    <property type="match status" value="1"/>
</dbReference>
<evidence type="ECO:0000256" key="3">
    <source>
        <dbReference type="ARBA" id="ARBA00023224"/>
    </source>
</evidence>
<accession>A0A8J7SL31</accession>
<evidence type="ECO:0000256" key="2">
    <source>
        <dbReference type="ARBA" id="ARBA00022519"/>
    </source>
</evidence>
<dbReference type="GO" id="GO:0006935">
    <property type="term" value="P:chemotaxis"/>
    <property type="evidence" value="ECO:0007669"/>
    <property type="project" value="UniProtKB-KW"/>
</dbReference>
<protein>
    <submittedName>
        <fullName evidence="11">HAMP domain-containing protein</fullName>
    </submittedName>
</protein>
<evidence type="ECO:0000313" key="11">
    <source>
        <dbReference type="EMBL" id="MBP5855921.1"/>
    </source>
</evidence>
<dbReference type="GO" id="GO:0007165">
    <property type="term" value="P:signal transduction"/>
    <property type="evidence" value="ECO:0007669"/>
    <property type="project" value="UniProtKB-KW"/>
</dbReference>
<dbReference type="Gene3D" id="1.10.287.950">
    <property type="entry name" value="Methyl-accepting chemotaxis protein"/>
    <property type="match status" value="1"/>
</dbReference>
<evidence type="ECO:0000259" key="9">
    <source>
        <dbReference type="PROSITE" id="PS50192"/>
    </source>
</evidence>
<feature type="compositionally biased region" description="Polar residues" evidence="6">
    <location>
        <begin position="324"/>
        <end position="338"/>
    </location>
</feature>
<dbReference type="SMART" id="SM00283">
    <property type="entry name" value="MA"/>
    <property type="match status" value="1"/>
</dbReference>
<dbReference type="InterPro" id="IPR000727">
    <property type="entry name" value="T_SNARE_dom"/>
</dbReference>
<dbReference type="Pfam" id="PF00672">
    <property type="entry name" value="HAMP"/>
    <property type="match status" value="1"/>
</dbReference>
<feature type="transmembrane region" description="Helical" evidence="7">
    <location>
        <begin position="202"/>
        <end position="229"/>
    </location>
</feature>
<reference evidence="11" key="1">
    <citation type="submission" date="2021-04" db="EMBL/GenBank/DDBJ databases">
        <authorList>
            <person name="Zhang D.-C."/>
        </authorList>
    </citation>
    <scope>NUCLEOTIDE SEQUENCE</scope>
    <source>
        <strain evidence="11">CGMCC 1.15697</strain>
    </source>
</reference>
<proteinExistence type="inferred from homology"/>
<dbReference type="InterPro" id="IPR003660">
    <property type="entry name" value="HAMP_dom"/>
</dbReference>
<evidence type="ECO:0000256" key="5">
    <source>
        <dbReference type="PROSITE-ProRule" id="PRU00284"/>
    </source>
</evidence>
<dbReference type="Gene3D" id="6.10.340.10">
    <property type="match status" value="1"/>
</dbReference>
<dbReference type="EMBL" id="JAGMWN010000001">
    <property type="protein sequence ID" value="MBP5855921.1"/>
    <property type="molecule type" value="Genomic_DNA"/>
</dbReference>
<comment type="subcellular location">
    <subcellularLocation>
        <location evidence="1">Cell inner membrane</location>
        <topology evidence="1">Multi-pass membrane protein</topology>
    </subcellularLocation>
</comment>
<evidence type="ECO:0000256" key="7">
    <source>
        <dbReference type="SAM" id="Phobius"/>
    </source>
</evidence>
<name>A0A8J7SL31_9PROT</name>
<dbReference type="PROSITE" id="PS50885">
    <property type="entry name" value="HAMP"/>
    <property type="match status" value="1"/>
</dbReference>
<keyword evidence="2" id="KW-1003">Cell membrane</keyword>
<dbReference type="GO" id="GO:0005886">
    <property type="term" value="C:plasma membrane"/>
    <property type="evidence" value="ECO:0007669"/>
    <property type="project" value="UniProtKB-SubCell"/>
</dbReference>
<dbReference type="AlphaFoldDB" id="A0A8J7SL31"/>
<feature type="domain" description="T-SNARE coiled-coil homology" evidence="9">
    <location>
        <begin position="477"/>
        <end position="539"/>
    </location>
</feature>
<feature type="domain" description="HAMP" evidence="10">
    <location>
        <begin position="226"/>
        <end position="278"/>
    </location>
</feature>
<keyword evidence="7" id="KW-1133">Transmembrane helix</keyword>
<feature type="compositionally biased region" description="Low complexity" evidence="6">
    <location>
        <begin position="340"/>
        <end position="349"/>
    </location>
</feature>
<evidence type="ECO:0000256" key="6">
    <source>
        <dbReference type="SAM" id="MobiDB-lite"/>
    </source>
</evidence>
<dbReference type="PROSITE" id="PS50192">
    <property type="entry name" value="T_SNARE"/>
    <property type="match status" value="1"/>
</dbReference>
<organism evidence="11 12">
    <name type="scientific">Marivibrio halodurans</name>
    <dbReference type="NCBI Taxonomy" id="2039722"/>
    <lineage>
        <taxon>Bacteria</taxon>
        <taxon>Pseudomonadati</taxon>
        <taxon>Pseudomonadota</taxon>
        <taxon>Alphaproteobacteria</taxon>
        <taxon>Rhodospirillales</taxon>
        <taxon>Rhodospirillaceae</taxon>
        <taxon>Marivibrio</taxon>
    </lineage>
</organism>
<dbReference type="SUPFAM" id="SSF58104">
    <property type="entry name" value="Methyl-accepting chemotaxis protein (MCP) signaling domain"/>
    <property type="match status" value="1"/>
</dbReference>
<evidence type="ECO:0000259" key="10">
    <source>
        <dbReference type="PROSITE" id="PS50885"/>
    </source>
</evidence>
<keyword evidence="12" id="KW-1185">Reference proteome</keyword>
<dbReference type="Proteomes" id="UP000672602">
    <property type="component" value="Unassembled WGS sequence"/>
</dbReference>
<comment type="similarity">
    <text evidence="4">Belongs to the methyl-accepting chemotaxis (MCP) protein family.</text>
</comment>
<feature type="region of interest" description="Disordered" evidence="6">
    <location>
        <begin position="324"/>
        <end position="349"/>
    </location>
</feature>
<evidence type="ECO:0000259" key="8">
    <source>
        <dbReference type="PROSITE" id="PS50111"/>
    </source>
</evidence>
<keyword evidence="7" id="KW-0472">Membrane</keyword>
<dbReference type="CDD" id="cd06225">
    <property type="entry name" value="HAMP"/>
    <property type="match status" value="1"/>
</dbReference>
<evidence type="ECO:0000256" key="4">
    <source>
        <dbReference type="ARBA" id="ARBA00029447"/>
    </source>
</evidence>
<feature type="domain" description="Methyl-accepting transducer" evidence="8">
    <location>
        <begin position="318"/>
        <end position="561"/>
    </location>
</feature>
<evidence type="ECO:0000256" key="1">
    <source>
        <dbReference type="ARBA" id="ARBA00004429"/>
    </source>
</evidence>
<evidence type="ECO:0000313" key="12">
    <source>
        <dbReference type="Proteomes" id="UP000672602"/>
    </source>
</evidence>
<sequence>MKRMKAPLLGWFKDARIRVKLMIMAGVILVLLAVNAGIGLYQLNEIGRDLDVLTTDQLPATTLTSELTVTQLERAQIFNRFVTLANSSQRNETLEKTLREEFVAQGEAVSSLHTRLVEGAAADTDRAATLSRIGELIGTYESQAEEVFDGLSGGNLFTIASSINDARTSQADLRNMLTDLLERTKAAITAKVGDTRATSDTAIILIAATSAAALLIGVLLSFSLAALITRPLSRAIETMEALSKGDTSIELKVASKDEVGTLARVIEIFRENKIHSDELAEQQKLEEERRREEEHKQKERAKRVAELTERFEKEVASVLEAVSSGSSQMLATSETMSSVAEETSTQASTVAAASEQATTNVQTVSSAAEELSNAINEIAGQIATASSTAREAVDTARATNEDVRELTGAADRIGKVIELISDIAEQTNLLALNATIEAARAGEAGKGFAVVANEVKSLAAQTSKATEEIESQIGDMQGATRKAVGAVDKIAETIDRIDHISTSIASAIEEQTSATHEIARNVEEAAAGTQEVNHNITGVSQAASEAGNAAGQVKSVATDLSQRADSLRKTVDTFLADMRAA</sequence>
<keyword evidence="3 5" id="KW-0807">Transducer</keyword>
<dbReference type="PANTHER" id="PTHR32089">
    <property type="entry name" value="METHYL-ACCEPTING CHEMOTAXIS PROTEIN MCPB"/>
    <property type="match status" value="1"/>
</dbReference>